<dbReference type="InterPro" id="IPR002904">
    <property type="entry name" value="Lys-tRNA-ligase"/>
</dbReference>
<dbReference type="GO" id="GO:0005524">
    <property type="term" value="F:ATP binding"/>
    <property type="evidence" value="ECO:0007669"/>
    <property type="project" value="UniProtKB-KW"/>
</dbReference>
<keyword evidence="8" id="KW-0030">Aminoacyl-tRNA synthetase</keyword>
<dbReference type="GO" id="GO:0004824">
    <property type="term" value="F:lysine-tRNA ligase activity"/>
    <property type="evidence" value="ECO:0007669"/>
    <property type="project" value="InterPro"/>
</dbReference>
<comment type="similarity">
    <text evidence="2">Belongs to the class-I aminoacyl-tRNA synthetase family.</text>
</comment>
<dbReference type="Gene3D" id="1.10.10.350">
    <property type="match status" value="1"/>
</dbReference>
<evidence type="ECO:0000313" key="9">
    <source>
        <dbReference type="EMBL" id="GAG34283.1"/>
    </source>
</evidence>
<feature type="non-terminal residue" evidence="9">
    <location>
        <position position="252"/>
    </location>
</feature>
<dbReference type="InterPro" id="IPR020751">
    <property type="entry name" value="aa-tRNA-synth_I_codon-bd_sub2"/>
</dbReference>
<keyword evidence="4" id="KW-0436">Ligase</keyword>
<evidence type="ECO:0000256" key="4">
    <source>
        <dbReference type="ARBA" id="ARBA00022598"/>
    </source>
</evidence>
<protein>
    <submittedName>
        <fullName evidence="9">Uncharacterized protein</fullName>
    </submittedName>
</protein>
<keyword evidence="6" id="KW-0067">ATP-binding</keyword>
<evidence type="ECO:0000256" key="2">
    <source>
        <dbReference type="ARBA" id="ARBA00005594"/>
    </source>
</evidence>
<evidence type="ECO:0000256" key="6">
    <source>
        <dbReference type="ARBA" id="ARBA00022840"/>
    </source>
</evidence>
<dbReference type="GO" id="GO:0005737">
    <property type="term" value="C:cytoplasm"/>
    <property type="evidence" value="ECO:0007669"/>
    <property type="project" value="UniProtKB-SubCell"/>
</dbReference>
<feature type="non-terminal residue" evidence="9">
    <location>
        <position position="1"/>
    </location>
</feature>
<dbReference type="PANTHER" id="PTHR37940:SF1">
    <property type="entry name" value="LYSINE--TRNA LIGASE"/>
    <property type="match status" value="1"/>
</dbReference>
<sequence>LETVLKHPGPYGFWNEWVGYSEGRTDFGDMTSSGFIGFTPTTWLQYAESHVLRYLYLKPPPKRRIVLGLDKLPSYIAEYDKAQRIYHKIEPFDDPSELQTILRSYEITHFNKVPEYIGFQLDYNQAIILGQLVEEGESGTEKAIKKLIATGILTTKPSPEVRAHIHSRLNLARNWIKDCAPPHLQINIPNEIPQEIVKTIDPETRKIVLALAKTLKTTSWTQEEIKKCMIELKTKFNLSRKQMATFFGILYQ</sequence>
<dbReference type="EMBL" id="BARS01041627">
    <property type="protein sequence ID" value="GAG34283.1"/>
    <property type="molecule type" value="Genomic_DNA"/>
</dbReference>
<dbReference type="GO" id="GO:0006430">
    <property type="term" value="P:lysyl-tRNA aminoacylation"/>
    <property type="evidence" value="ECO:0007669"/>
    <property type="project" value="InterPro"/>
</dbReference>
<dbReference type="Pfam" id="PF01921">
    <property type="entry name" value="tRNA-synt_1f"/>
    <property type="match status" value="1"/>
</dbReference>
<comment type="caution">
    <text evidence="9">The sequence shown here is derived from an EMBL/GenBank/DDBJ whole genome shotgun (WGS) entry which is preliminary data.</text>
</comment>
<dbReference type="GO" id="GO:0000049">
    <property type="term" value="F:tRNA binding"/>
    <property type="evidence" value="ECO:0007669"/>
    <property type="project" value="InterPro"/>
</dbReference>
<proteinExistence type="inferred from homology"/>
<gene>
    <name evidence="9" type="ORF">S01H1_63277</name>
</gene>
<evidence type="ECO:0000256" key="7">
    <source>
        <dbReference type="ARBA" id="ARBA00022917"/>
    </source>
</evidence>
<keyword evidence="5" id="KW-0547">Nucleotide-binding</keyword>
<evidence type="ECO:0000256" key="1">
    <source>
        <dbReference type="ARBA" id="ARBA00004496"/>
    </source>
</evidence>
<evidence type="ECO:0000256" key="5">
    <source>
        <dbReference type="ARBA" id="ARBA00022741"/>
    </source>
</evidence>
<accession>X0XC87</accession>
<dbReference type="PANTHER" id="PTHR37940">
    <property type="entry name" value="LYSINE--TRNA LIGASE"/>
    <property type="match status" value="1"/>
</dbReference>
<keyword evidence="7" id="KW-0648">Protein biosynthesis</keyword>
<name>X0XC87_9ZZZZ</name>
<reference evidence="9" key="1">
    <citation type="journal article" date="2014" name="Front. Microbiol.">
        <title>High frequency of phylogenetically diverse reductive dehalogenase-homologous genes in deep subseafloor sedimentary metagenomes.</title>
        <authorList>
            <person name="Kawai M."/>
            <person name="Futagami T."/>
            <person name="Toyoda A."/>
            <person name="Takaki Y."/>
            <person name="Nishi S."/>
            <person name="Hori S."/>
            <person name="Arai W."/>
            <person name="Tsubouchi T."/>
            <person name="Morono Y."/>
            <person name="Uchiyama I."/>
            <person name="Ito T."/>
            <person name="Fujiyama A."/>
            <person name="Inagaki F."/>
            <person name="Takami H."/>
        </authorList>
    </citation>
    <scope>NUCLEOTIDE SEQUENCE</scope>
    <source>
        <strain evidence="9">Expedition CK06-06</strain>
    </source>
</reference>
<dbReference type="AlphaFoldDB" id="X0XC87"/>
<comment type="subcellular location">
    <subcellularLocation>
        <location evidence="1">Cytoplasm</location>
    </subcellularLocation>
</comment>
<evidence type="ECO:0000256" key="8">
    <source>
        <dbReference type="ARBA" id="ARBA00023146"/>
    </source>
</evidence>
<organism evidence="9">
    <name type="scientific">marine sediment metagenome</name>
    <dbReference type="NCBI Taxonomy" id="412755"/>
    <lineage>
        <taxon>unclassified sequences</taxon>
        <taxon>metagenomes</taxon>
        <taxon>ecological metagenomes</taxon>
    </lineage>
</organism>
<keyword evidence="3" id="KW-0963">Cytoplasm</keyword>
<dbReference type="InterPro" id="IPR008925">
    <property type="entry name" value="aa_tRNA-synth_I_cd-bd_sf"/>
</dbReference>
<evidence type="ECO:0000256" key="3">
    <source>
        <dbReference type="ARBA" id="ARBA00022490"/>
    </source>
</evidence>
<dbReference type="SUPFAM" id="SSF48163">
    <property type="entry name" value="An anticodon-binding domain of class I aminoacyl-tRNA synthetases"/>
    <property type="match status" value="1"/>
</dbReference>
<dbReference type="Gene3D" id="1.10.10.770">
    <property type="match status" value="1"/>
</dbReference>